<dbReference type="InterPro" id="IPR036938">
    <property type="entry name" value="PAP2/HPO_sf"/>
</dbReference>
<evidence type="ECO:0000256" key="4">
    <source>
        <dbReference type="SAM" id="Phobius"/>
    </source>
</evidence>
<dbReference type="InterPro" id="IPR000326">
    <property type="entry name" value="PAP2/HPO"/>
</dbReference>
<protein>
    <recommendedName>
        <fullName evidence="1">undecaprenyl-diphosphate phosphatase</fullName>
        <ecNumber evidence="1">3.6.1.27</ecNumber>
    </recommendedName>
    <alternativeName>
        <fullName evidence="2">Undecaprenyl pyrophosphate phosphatase</fullName>
    </alternativeName>
</protein>
<dbReference type="Proteomes" id="UP000241803">
    <property type="component" value="Unassembled WGS sequence"/>
</dbReference>
<accession>A0A2T3L8W0</accession>
<dbReference type="SUPFAM" id="SSF48317">
    <property type="entry name" value="Acid phosphatase/Vanadium-dependent haloperoxidase"/>
    <property type="match status" value="1"/>
</dbReference>
<keyword evidence="4" id="KW-1133">Transmembrane helix</keyword>
<comment type="catalytic activity">
    <reaction evidence="3">
        <text>di-trans,octa-cis-undecaprenyl diphosphate + H2O = di-trans,octa-cis-undecaprenyl phosphate + phosphate + H(+)</text>
        <dbReference type="Rhea" id="RHEA:28094"/>
        <dbReference type="ChEBI" id="CHEBI:15377"/>
        <dbReference type="ChEBI" id="CHEBI:15378"/>
        <dbReference type="ChEBI" id="CHEBI:43474"/>
        <dbReference type="ChEBI" id="CHEBI:58405"/>
        <dbReference type="ChEBI" id="CHEBI:60392"/>
        <dbReference type="EC" id="3.6.1.27"/>
    </reaction>
</comment>
<evidence type="ECO:0000313" key="7">
    <source>
        <dbReference type="Proteomes" id="UP000241803"/>
    </source>
</evidence>
<dbReference type="CDD" id="cd01610">
    <property type="entry name" value="PAP2_like"/>
    <property type="match status" value="1"/>
</dbReference>
<dbReference type="PANTHER" id="PTHR14969">
    <property type="entry name" value="SPHINGOSINE-1-PHOSPHATE PHOSPHOHYDROLASE"/>
    <property type="match status" value="1"/>
</dbReference>
<evidence type="ECO:0000256" key="3">
    <source>
        <dbReference type="ARBA" id="ARBA00047594"/>
    </source>
</evidence>
<dbReference type="AlphaFoldDB" id="A0A2T3L8W0"/>
<dbReference type="PANTHER" id="PTHR14969:SF54">
    <property type="entry name" value="PHOSPHATIDYLGLYCEROPHOSPHATASE B"/>
    <property type="match status" value="1"/>
</dbReference>
<keyword evidence="7" id="KW-1185">Reference proteome</keyword>
<reference evidence="6 7" key="1">
    <citation type="submission" date="2018-03" db="EMBL/GenBank/DDBJ databases">
        <title>Whole genome sequencing of Histamine producing bacteria.</title>
        <authorList>
            <person name="Butler K."/>
        </authorList>
    </citation>
    <scope>NUCLEOTIDE SEQUENCE [LARGE SCALE GENOMIC DNA]</scope>
    <source>
        <strain evidence="6 7">ATCC 19614</strain>
    </source>
</reference>
<dbReference type="EC" id="3.6.1.27" evidence="1"/>
<feature type="domain" description="Phosphatidic acid phosphatase type 2/haloperoxidase" evidence="5">
    <location>
        <begin position="83"/>
        <end position="231"/>
    </location>
</feature>
<dbReference type="Gene3D" id="1.20.144.10">
    <property type="entry name" value="Phosphatidic acid phosphatase type 2/haloperoxidase"/>
    <property type="match status" value="1"/>
</dbReference>
<dbReference type="RefSeq" id="WP_107253586.1">
    <property type="nucleotide sequence ID" value="NZ_PYOC01000003.1"/>
</dbReference>
<evidence type="ECO:0000259" key="5">
    <source>
        <dbReference type="SMART" id="SM00014"/>
    </source>
</evidence>
<keyword evidence="4" id="KW-0812">Transmembrane</keyword>
<dbReference type="GO" id="GO:0005886">
    <property type="term" value="C:plasma membrane"/>
    <property type="evidence" value="ECO:0007669"/>
    <property type="project" value="TreeGrafter"/>
</dbReference>
<organism evidence="6 7">
    <name type="scientific">Photobacterium indicum</name>
    <dbReference type="NCBI Taxonomy" id="81447"/>
    <lineage>
        <taxon>Bacteria</taxon>
        <taxon>Pseudomonadati</taxon>
        <taxon>Pseudomonadota</taxon>
        <taxon>Gammaproteobacteria</taxon>
        <taxon>Vibrionales</taxon>
        <taxon>Vibrionaceae</taxon>
        <taxon>Photobacterium</taxon>
    </lineage>
</organism>
<dbReference type="Pfam" id="PF01569">
    <property type="entry name" value="PAP2"/>
    <property type="match status" value="1"/>
</dbReference>
<comment type="caution">
    <text evidence="6">The sequence shown here is derived from an EMBL/GenBank/DDBJ whole genome shotgun (WGS) entry which is preliminary data.</text>
</comment>
<evidence type="ECO:0000256" key="1">
    <source>
        <dbReference type="ARBA" id="ARBA00012374"/>
    </source>
</evidence>
<feature type="transmembrane region" description="Helical" evidence="4">
    <location>
        <begin position="165"/>
        <end position="183"/>
    </location>
</feature>
<name>A0A2T3L8W0_9GAMM</name>
<feature type="transmembrane region" description="Helical" evidence="4">
    <location>
        <begin position="81"/>
        <end position="98"/>
    </location>
</feature>
<evidence type="ECO:0000313" key="6">
    <source>
        <dbReference type="EMBL" id="PSV47410.1"/>
    </source>
</evidence>
<dbReference type="GO" id="GO:0050380">
    <property type="term" value="F:undecaprenyl-diphosphatase activity"/>
    <property type="evidence" value="ECO:0007669"/>
    <property type="project" value="UniProtKB-EC"/>
</dbReference>
<evidence type="ECO:0000256" key="2">
    <source>
        <dbReference type="ARBA" id="ARBA00032707"/>
    </source>
</evidence>
<gene>
    <name evidence="6" type="ORF">C9J47_11055</name>
</gene>
<keyword evidence="4" id="KW-0472">Membrane</keyword>
<feature type="transmembrane region" description="Helical" evidence="4">
    <location>
        <begin position="188"/>
        <end position="208"/>
    </location>
</feature>
<proteinExistence type="predicted"/>
<feature type="transmembrane region" description="Helical" evidence="4">
    <location>
        <begin position="12"/>
        <end position="36"/>
    </location>
</feature>
<dbReference type="SMART" id="SM00014">
    <property type="entry name" value="acidPPc"/>
    <property type="match status" value="1"/>
</dbReference>
<sequence length="239" mass="26575">MLVSSFIAKKIPGLSALLVFAVLMTTVIVLFQHPALTGDVNDGIGLLNTVLTDSAGSPYFLITTALLCALPIFMKLPKKQMLQLWIQFGILLVLSFAAKTGLKHITEVPRPYTYELQQLGLVDSVEQFYQLDAAGKDQVVEQAKENVSDWRIRHWQGETNYSMPSGHTIFAAICVVFWGGFFFRRKQIIPALLIAVWATGVGTSRLWIGMHWPLDLLSSIICAGLLYCLVPEWESTSSK</sequence>
<feature type="transmembrane region" description="Helical" evidence="4">
    <location>
        <begin position="56"/>
        <end position="74"/>
    </location>
</feature>
<dbReference type="EMBL" id="PYOC01000003">
    <property type="protein sequence ID" value="PSV47410.1"/>
    <property type="molecule type" value="Genomic_DNA"/>
</dbReference>